<dbReference type="Proteomes" id="UP000268823">
    <property type="component" value="Unassembled WGS sequence"/>
</dbReference>
<sequence>MTGRHDQDHSLQQASTTPHPILSSPSSLPMLPCLLRTPAANAARPPTPPTSLLKAIGGIPRPRPRPRPRAFTGTVRAYEKALPPRPKILATEIEEKFLKGTGPGGQKINKTSCAVQLRHLPTGIVVKSQETRSREQNRKFARDILADKLDRLEKGDQSRSAIKADRARSRKASQAKKSRRKYRKLEEEGGRRDVGVTEEGWGERHGSEMVAEEGSVDDGTRSSVLENKRESERDGKT</sequence>
<feature type="compositionally biased region" description="Basic and acidic residues" evidence="5">
    <location>
        <begin position="148"/>
        <end position="167"/>
    </location>
</feature>
<dbReference type="InterPro" id="IPR052405">
    <property type="entry name" value="Mito_Transl_Release_Factor"/>
</dbReference>
<feature type="compositionally biased region" description="Basic residues" evidence="5">
    <location>
        <begin position="168"/>
        <end position="183"/>
    </location>
</feature>
<comment type="similarity">
    <text evidence="2">Belongs to the prokaryotic/mitochondrial release factor family.</text>
</comment>
<dbReference type="OrthoDB" id="277888at2759"/>
<evidence type="ECO:0000256" key="2">
    <source>
        <dbReference type="ARBA" id="ARBA00010835"/>
    </source>
</evidence>
<feature type="compositionally biased region" description="Basic and acidic residues" evidence="5">
    <location>
        <begin position="226"/>
        <end position="237"/>
    </location>
</feature>
<feature type="region of interest" description="Disordered" evidence="5">
    <location>
        <begin position="1"/>
        <end position="71"/>
    </location>
</feature>
<dbReference type="Gene3D" id="3.30.160.20">
    <property type="match status" value="1"/>
</dbReference>
<dbReference type="Pfam" id="PF00472">
    <property type="entry name" value="RF-1"/>
    <property type="match status" value="1"/>
</dbReference>
<accession>A0A3M7FPH6</accession>
<feature type="compositionally biased region" description="Basic and acidic residues" evidence="5">
    <location>
        <begin position="184"/>
        <end position="207"/>
    </location>
</feature>
<dbReference type="EMBL" id="QWIR01000049">
    <property type="protein sequence ID" value="RMY90705.1"/>
    <property type="molecule type" value="Genomic_DNA"/>
</dbReference>
<evidence type="ECO:0000313" key="8">
    <source>
        <dbReference type="Proteomes" id="UP000268823"/>
    </source>
</evidence>
<dbReference type="FunFam" id="3.30.160.20:FF:000065">
    <property type="entry name" value="Peptidyl-tRNA hydrolase domain protein"/>
    <property type="match status" value="1"/>
</dbReference>
<evidence type="ECO:0000256" key="3">
    <source>
        <dbReference type="ARBA" id="ARBA00022946"/>
    </source>
</evidence>
<keyword evidence="4" id="KW-0496">Mitochondrion</keyword>
<comment type="subcellular location">
    <subcellularLocation>
        <location evidence="1">Mitochondrion</location>
    </subcellularLocation>
</comment>
<comment type="caution">
    <text evidence="7">The sequence shown here is derived from an EMBL/GenBank/DDBJ whole genome shotgun (WGS) entry which is preliminary data.</text>
</comment>
<evidence type="ECO:0000313" key="7">
    <source>
        <dbReference type="EMBL" id="RMY90705.1"/>
    </source>
</evidence>
<dbReference type="PANTHER" id="PTHR46203">
    <property type="entry name" value="PROBABLE PEPTIDE CHAIN RELEASE FACTOR C12ORF65"/>
    <property type="match status" value="1"/>
</dbReference>
<gene>
    <name evidence="7" type="ORF">D0861_03551</name>
</gene>
<dbReference type="PANTHER" id="PTHR46203:SF1">
    <property type="entry name" value="MITOCHONDRIAL TRANSLATION RELEASE FACTOR IN RESCUE"/>
    <property type="match status" value="1"/>
</dbReference>
<feature type="region of interest" description="Disordered" evidence="5">
    <location>
        <begin position="148"/>
        <end position="237"/>
    </location>
</feature>
<dbReference type="GO" id="GO:0003747">
    <property type="term" value="F:translation release factor activity"/>
    <property type="evidence" value="ECO:0007669"/>
    <property type="project" value="InterPro"/>
</dbReference>
<name>A0A3M7FPH6_HORWE</name>
<reference evidence="7 8" key="1">
    <citation type="journal article" date="2018" name="BMC Genomics">
        <title>Genomic evidence for intraspecific hybridization in a clonal and extremely halotolerant yeast.</title>
        <authorList>
            <person name="Gostincar C."/>
            <person name="Stajich J.E."/>
            <person name="Zupancic J."/>
            <person name="Zalar P."/>
            <person name="Gunde-Cimerman N."/>
        </authorList>
    </citation>
    <scope>NUCLEOTIDE SEQUENCE [LARGE SCALE GENOMIC DNA]</scope>
    <source>
        <strain evidence="7 8">EXF-2788</strain>
    </source>
</reference>
<dbReference type="InterPro" id="IPR000352">
    <property type="entry name" value="Pep_chain_release_fac_I"/>
</dbReference>
<dbReference type="SUPFAM" id="SSF75620">
    <property type="entry name" value="Release factor"/>
    <property type="match status" value="1"/>
</dbReference>
<dbReference type="GO" id="GO:0032543">
    <property type="term" value="P:mitochondrial translation"/>
    <property type="evidence" value="ECO:0007669"/>
    <property type="project" value="UniProtKB-ARBA"/>
</dbReference>
<dbReference type="GO" id="GO:0005739">
    <property type="term" value="C:mitochondrion"/>
    <property type="evidence" value="ECO:0007669"/>
    <property type="project" value="UniProtKB-SubCell"/>
</dbReference>
<protein>
    <recommendedName>
        <fullName evidence="6">Prokaryotic-type class I peptide chain release factors domain-containing protein</fullName>
    </recommendedName>
</protein>
<keyword evidence="3" id="KW-0809">Transit peptide</keyword>
<proteinExistence type="inferred from homology"/>
<evidence type="ECO:0000256" key="4">
    <source>
        <dbReference type="ARBA" id="ARBA00023128"/>
    </source>
</evidence>
<feature type="compositionally biased region" description="Low complexity" evidence="5">
    <location>
        <begin position="15"/>
        <end position="44"/>
    </location>
</feature>
<evidence type="ECO:0000256" key="1">
    <source>
        <dbReference type="ARBA" id="ARBA00004173"/>
    </source>
</evidence>
<evidence type="ECO:0000256" key="5">
    <source>
        <dbReference type="SAM" id="MobiDB-lite"/>
    </source>
</evidence>
<dbReference type="VEuPathDB" id="FungiDB:BTJ68_14984"/>
<evidence type="ECO:0000259" key="6">
    <source>
        <dbReference type="Pfam" id="PF00472"/>
    </source>
</evidence>
<dbReference type="AlphaFoldDB" id="A0A3M7FPH6"/>
<feature type="domain" description="Prokaryotic-type class I peptide chain release factors" evidence="6">
    <location>
        <begin position="88"/>
        <end position="184"/>
    </location>
</feature>
<dbReference type="InterPro" id="IPR045853">
    <property type="entry name" value="Pep_chain_release_fac_I_sf"/>
</dbReference>
<organism evidence="7 8">
    <name type="scientific">Hortaea werneckii</name>
    <name type="common">Black yeast</name>
    <name type="synonym">Cladosporium werneckii</name>
    <dbReference type="NCBI Taxonomy" id="91943"/>
    <lineage>
        <taxon>Eukaryota</taxon>
        <taxon>Fungi</taxon>
        <taxon>Dikarya</taxon>
        <taxon>Ascomycota</taxon>
        <taxon>Pezizomycotina</taxon>
        <taxon>Dothideomycetes</taxon>
        <taxon>Dothideomycetidae</taxon>
        <taxon>Mycosphaerellales</taxon>
        <taxon>Teratosphaeriaceae</taxon>
        <taxon>Hortaea</taxon>
    </lineage>
</organism>